<evidence type="ECO:0000256" key="5">
    <source>
        <dbReference type="ARBA" id="ARBA00038058"/>
    </source>
</evidence>
<evidence type="ECO:0000313" key="9">
    <source>
        <dbReference type="EMBL" id="QDV88783.1"/>
    </source>
</evidence>
<reference evidence="9 10" key="1">
    <citation type="submission" date="2019-02" db="EMBL/GenBank/DDBJ databases">
        <title>Deep-cultivation of Planctomycetes and their phenomic and genomic characterization uncovers novel biology.</title>
        <authorList>
            <person name="Wiegand S."/>
            <person name="Jogler M."/>
            <person name="Boedeker C."/>
            <person name="Pinto D."/>
            <person name="Vollmers J."/>
            <person name="Rivas-Marin E."/>
            <person name="Kohn T."/>
            <person name="Peeters S.H."/>
            <person name="Heuer A."/>
            <person name="Rast P."/>
            <person name="Oberbeckmann S."/>
            <person name="Bunk B."/>
            <person name="Jeske O."/>
            <person name="Meyerdierks A."/>
            <person name="Storesund J.E."/>
            <person name="Kallscheuer N."/>
            <person name="Luecker S."/>
            <person name="Lage O.M."/>
            <person name="Pohl T."/>
            <person name="Merkel B.J."/>
            <person name="Hornburger P."/>
            <person name="Mueller R.-W."/>
            <person name="Bruemmer F."/>
            <person name="Labrenz M."/>
            <person name="Spormann A.M."/>
            <person name="Op den Camp H."/>
            <person name="Overmann J."/>
            <person name="Amann R."/>
            <person name="Jetten M.S.M."/>
            <person name="Mascher T."/>
            <person name="Medema M.H."/>
            <person name="Devos D.P."/>
            <person name="Kaster A.-K."/>
            <person name="Ovreas L."/>
            <person name="Rohde M."/>
            <person name="Galperin M.Y."/>
            <person name="Jogler C."/>
        </authorList>
    </citation>
    <scope>NUCLEOTIDE SEQUENCE [LARGE SCALE GENOMIC DNA]</scope>
    <source>
        <strain evidence="9 10">TBK1r</strain>
    </source>
</reference>
<evidence type="ECO:0000256" key="2">
    <source>
        <dbReference type="ARBA" id="ARBA00022741"/>
    </source>
</evidence>
<dbReference type="PANTHER" id="PTHR11472:SF34">
    <property type="entry name" value="REGULATOR OF TELOMERE ELONGATION HELICASE 1"/>
    <property type="match status" value="1"/>
</dbReference>
<evidence type="ECO:0000256" key="1">
    <source>
        <dbReference type="ARBA" id="ARBA00001966"/>
    </source>
</evidence>
<accession>A0ABX5Y3C1</accession>
<dbReference type="Gene3D" id="3.40.50.300">
    <property type="entry name" value="P-loop containing nucleotide triphosphate hydrolases"/>
    <property type="match status" value="2"/>
</dbReference>
<evidence type="ECO:0000256" key="4">
    <source>
        <dbReference type="ARBA" id="ARBA00022840"/>
    </source>
</evidence>
<dbReference type="Pfam" id="PF13307">
    <property type="entry name" value="Helicase_C_2"/>
    <property type="match status" value="1"/>
</dbReference>
<keyword evidence="3 9" id="KW-0378">Hydrolase</keyword>
<dbReference type="GO" id="GO:0003678">
    <property type="term" value="F:DNA helicase activity"/>
    <property type="evidence" value="ECO:0007669"/>
    <property type="project" value="UniProtKB-EC"/>
</dbReference>
<dbReference type="SUPFAM" id="SSF52540">
    <property type="entry name" value="P-loop containing nucleoside triphosphate hydrolases"/>
    <property type="match status" value="2"/>
</dbReference>
<dbReference type="GO" id="GO:0016787">
    <property type="term" value="F:hydrolase activity"/>
    <property type="evidence" value="ECO:0007669"/>
    <property type="project" value="UniProtKB-KW"/>
</dbReference>
<dbReference type="SMART" id="SM00491">
    <property type="entry name" value="HELICc2"/>
    <property type="match status" value="1"/>
</dbReference>
<evidence type="ECO:0000259" key="8">
    <source>
        <dbReference type="PROSITE" id="PS51193"/>
    </source>
</evidence>
<protein>
    <recommendedName>
        <fullName evidence="6">DNA 5'-3' helicase</fullName>
        <ecNumber evidence="6">5.6.2.3</ecNumber>
    </recommendedName>
</protein>
<evidence type="ECO:0000256" key="3">
    <source>
        <dbReference type="ARBA" id="ARBA00022801"/>
    </source>
</evidence>
<dbReference type="PROSITE" id="PS51193">
    <property type="entry name" value="HELICASE_ATP_BIND_2"/>
    <property type="match status" value="1"/>
</dbReference>
<name>A0ABX5Y3C1_9BACT</name>
<keyword evidence="4" id="KW-0067">ATP-binding</keyword>
<dbReference type="InterPro" id="IPR014013">
    <property type="entry name" value="Helic_SF1/SF2_ATP-bd_DinG/Rad3"/>
</dbReference>
<dbReference type="EMBL" id="CP036432">
    <property type="protein sequence ID" value="QDV88783.1"/>
    <property type="molecule type" value="Genomic_DNA"/>
</dbReference>
<dbReference type="Proteomes" id="UP000318081">
    <property type="component" value="Chromosome"/>
</dbReference>
<dbReference type="SMART" id="SM00487">
    <property type="entry name" value="DEXDc"/>
    <property type="match status" value="1"/>
</dbReference>
<evidence type="ECO:0000256" key="6">
    <source>
        <dbReference type="ARBA" id="ARBA00044969"/>
    </source>
</evidence>
<comment type="similarity">
    <text evidence="5">Belongs to the helicase family. DinG subfamily.</text>
</comment>
<evidence type="ECO:0000256" key="7">
    <source>
        <dbReference type="ARBA" id="ARBA00048954"/>
    </source>
</evidence>
<feature type="domain" description="Helicase ATP-binding" evidence="8">
    <location>
        <begin position="51"/>
        <end position="332"/>
    </location>
</feature>
<sequence length="708" mass="79351">MIGSRCGRVPLSDLRPYVSWVKSPDPLPHSRAPRLTEDELTVDAILGAQGRIAARMPNYEPREQQLQMANAVAKALQTGQHLVAEAGTGTGKSFAYLVPAVLHATGEPIIKTSDEKTRRPRVLISTHTISLQEQLIAKDVPLLNSVIPREFSSVLVKGRSNYLSKRRLERTLGKMTSLLGSDIQYQQLRHTQKWAADSNDGSLASMPFKPDREVWDEIVSDTGNCLRKKCDHFKDCFYFRARRRATNAQLLIVNHALFFSDLALRNEGVALLPDYDAVILDECHTAEAVAGEHLGLRLTSGQFTFLFDRLYNDRKQKGLLVEKDLRGLQQEVDRLRFAHSTFFADILDWKRDHAPGNGRVAAPDVVSNSLSKPMKELALKLLTQAQGQKEESDRMDFESSHDRLMLLSSSLDRWLKQEDEDTVFWVEATPTRSGMDRVQLSSSPIDVGSALRECLFQSKMIRSVVMTSATIASGNDDKFKFFRSRVGLTGGMSVRVGSPFDYSKQSQIVVVRDLPDPSKERDAFERALPDQIKRFVEHSGGRAFVLFTSYGLLKQCASRLSSWLASKNLSLYTQGGDQSRSQMVDAFKKSPGVLFGTDSFWQGVDVPGDALTNVIITKLPFAVPDHPLLEARLDAIRKSGGNPFTDYQLPEAAIKFRQGVGRLIRTRSDRGMVVVLDPRVCTKRYGKLFLESLPEQPVHFVSKVPRKR</sequence>
<comment type="cofactor">
    <cofactor evidence="1">
        <name>[4Fe-4S] cluster</name>
        <dbReference type="ChEBI" id="CHEBI:49883"/>
    </cofactor>
</comment>
<dbReference type="InterPro" id="IPR006555">
    <property type="entry name" value="ATP-dep_Helicase_C"/>
</dbReference>
<dbReference type="InterPro" id="IPR011545">
    <property type="entry name" value="DEAD/DEAH_box_helicase_dom"/>
</dbReference>
<dbReference type="InterPro" id="IPR014001">
    <property type="entry name" value="Helicase_ATP-bd"/>
</dbReference>
<keyword evidence="2" id="KW-0547">Nucleotide-binding</keyword>
<dbReference type="InterPro" id="IPR027417">
    <property type="entry name" value="P-loop_NTPase"/>
</dbReference>
<organism evidence="9 10">
    <name type="scientific">Stieleria magnilauensis</name>
    <dbReference type="NCBI Taxonomy" id="2527963"/>
    <lineage>
        <taxon>Bacteria</taxon>
        <taxon>Pseudomonadati</taxon>
        <taxon>Planctomycetota</taxon>
        <taxon>Planctomycetia</taxon>
        <taxon>Pirellulales</taxon>
        <taxon>Pirellulaceae</taxon>
        <taxon>Stieleria</taxon>
    </lineage>
</organism>
<dbReference type="EC" id="5.6.2.3" evidence="6"/>
<dbReference type="Pfam" id="PF00270">
    <property type="entry name" value="DEAD"/>
    <property type="match status" value="1"/>
</dbReference>
<keyword evidence="10" id="KW-1185">Reference proteome</keyword>
<gene>
    <name evidence="9" type="primary">dinG</name>
    <name evidence="9" type="ORF">TBK1r_78180</name>
</gene>
<comment type="catalytic activity">
    <reaction evidence="7">
        <text>ATP + H2O = ADP + phosphate + H(+)</text>
        <dbReference type="Rhea" id="RHEA:13065"/>
        <dbReference type="ChEBI" id="CHEBI:15377"/>
        <dbReference type="ChEBI" id="CHEBI:15378"/>
        <dbReference type="ChEBI" id="CHEBI:30616"/>
        <dbReference type="ChEBI" id="CHEBI:43474"/>
        <dbReference type="ChEBI" id="CHEBI:456216"/>
        <dbReference type="EC" id="5.6.2.3"/>
    </reaction>
</comment>
<proteinExistence type="inferred from homology"/>
<dbReference type="PANTHER" id="PTHR11472">
    <property type="entry name" value="DNA REPAIR DEAD HELICASE RAD3/XP-D SUBFAMILY MEMBER"/>
    <property type="match status" value="1"/>
</dbReference>
<keyword evidence="9" id="KW-0347">Helicase</keyword>
<dbReference type="InterPro" id="IPR045028">
    <property type="entry name" value="DinG/Rad3-like"/>
</dbReference>
<evidence type="ECO:0000313" key="10">
    <source>
        <dbReference type="Proteomes" id="UP000318081"/>
    </source>
</evidence>